<gene>
    <name evidence="2" type="ORF">LZC95_02560</name>
</gene>
<reference evidence="2 3" key="1">
    <citation type="submission" date="2021-12" db="EMBL/GenBank/DDBJ databases">
        <title>Discovery of the Pendulisporaceae a myxobacterial family with distinct sporulation behavior and unique specialized metabolism.</title>
        <authorList>
            <person name="Garcia R."/>
            <person name="Popoff A."/>
            <person name="Bader C.D."/>
            <person name="Loehr J."/>
            <person name="Walesch S."/>
            <person name="Walt C."/>
            <person name="Boldt J."/>
            <person name="Bunk B."/>
            <person name="Haeckl F.J.F.P.J."/>
            <person name="Gunesch A.P."/>
            <person name="Birkelbach J."/>
            <person name="Nuebel U."/>
            <person name="Pietschmann T."/>
            <person name="Bach T."/>
            <person name="Mueller R."/>
        </authorList>
    </citation>
    <scope>NUCLEOTIDE SEQUENCE [LARGE SCALE GENOMIC DNA]</scope>
    <source>
        <strain evidence="2 3">MSr12523</strain>
    </source>
</reference>
<dbReference type="GO" id="GO:0005524">
    <property type="term" value="F:ATP binding"/>
    <property type="evidence" value="ECO:0007669"/>
    <property type="project" value="UniProtKB-KW"/>
</dbReference>
<accession>A0ABZ2KDZ1</accession>
<sequence>MREVIYELRWCLSHGERSRVIIARALLQRAGIVLLDESFGGLDPHTLRRAVDCVNRRAETLIVVAHP</sequence>
<keyword evidence="3" id="KW-1185">Reference proteome</keyword>
<proteinExistence type="predicted"/>
<dbReference type="Pfam" id="PF00005">
    <property type="entry name" value="ABC_tran"/>
    <property type="match status" value="1"/>
</dbReference>
<dbReference type="InterPro" id="IPR003439">
    <property type="entry name" value="ABC_transporter-like_ATP-bd"/>
</dbReference>
<dbReference type="SUPFAM" id="SSF52540">
    <property type="entry name" value="P-loop containing nucleoside triphosphate hydrolases"/>
    <property type="match status" value="1"/>
</dbReference>
<keyword evidence="2" id="KW-0067">ATP-binding</keyword>
<evidence type="ECO:0000259" key="1">
    <source>
        <dbReference type="Pfam" id="PF00005"/>
    </source>
</evidence>
<dbReference type="Proteomes" id="UP001379533">
    <property type="component" value="Chromosome"/>
</dbReference>
<dbReference type="RefSeq" id="WP_394846331.1">
    <property type="nucleotide sequence ID" value="NZ_CP089982.1"/>
</dbReference>
<name>A0ABZ2KDZ1_9BACT</name>
<dbReference type="InterPro" id="IPR027417">
    <property type="entry name" value="P-loop_NTPase"/>
</dbReference>
<dbReference type="Gene3D" id="3.40.50.300">
    <property type="entry name" value="P-loop containing nucleotide triphosphate hydrolases"/>
    <property type="match status" value="1"/>
</dbReference>
<organism evidence="2 3">
    <name type="scientific">Pendulispora brunnea</name>
    <dbReference type="NCBI Taxonomy" id="2905690"/>
    <lineage>
        <taxon>Bacteria</taxon>
        <taxon>Pseudomonadati</taxon>
        <taxon>Myxococcota</taxon>
        <taxon>Myxococcia</taxon>
        <taxon>Myxococcales</taxon>
        <taxon>Sorangiineae</taxon>
        <taxon>Pendulisporaceae</taxon>
        <taxon>Pendulispora</taxon>
    </lineage>
</organism>
<dbReference type="EMBL" id="CP089982">
    <property type="protein sequence ID" value="WXA95722.1"/>
    <property type="molecule type" value="Genomic_DNA"/>
</dbReference>
<protein>
    <submittedName>
        <fullName evidence="2">ATP-binding cassette domain-containing protein</fullName>
    </submittedName>
</protein>
<keyword evidence="2" id="KW-0547">Nucleotide-binding</keyword>
<evidence type="ECO:0000313" key="3">
    <source>
        <dbReference type="Proteomes" id="UP001379533"/>
    </source>
</evidence>
<feature type="domain" description="ABC transporter" evidence="1">
    <location>
        <begin position="11"/>
        <end position="38"/>
    </location>
</feature>
<evidence type="ECO:0000313" key="2">
    <source>
        <dbReference type="EMBL" id="WXA95722.1"/>
    </source>
</evidence>